<reference evidence="2 3" key="1">
    <citation type="journal article" date="2015" name="MBio">
        <title>Enzymatic Degradation of Phenazines Can Generate Energy and Protect Sensitive Organisms from Toxicity.</title>
        <authorList>
            <person name="Costa K.C."/>
            <person name="Bergkessel M."/>
            <person name="Saunders S."/>
            <person name="Korlach J."/>
            <person name="Newman D.K."/>
        </authorList>
    </citation>
    <scope>NUCLEOTIDE SEQUENCE [LARGE SCALE GENOMIC DNA]</scope>
    <source>
        <strain evidence="2 3">CT6</strain>
    </source>
</reference>
<name>A0A0N9XWB7_MYCFO</name>
<dbReference type="PATRIC" id="fig|1766.6.peg.4556"/>
<evidence type="ECO:0000256" key="1">
    <source>
        <dbReference type="SAM" id="MobiDB-lite"/>
    </source>
</evidence>
<keyword evidence="3" id="KW-1185">Reference proteome</keyword>
<dbReference type="KEGG" id="mft:XA26_45840"/>
<evidence type="ECO:0000313" key="3">
    <source>
        <dbReference type="Proteomes" id="UP000057134"/>
    </source>
</evidence>
<dbReference type="RefSeq" id="WP_054603051.1">
    <property type="nucleotide sequence ID" value="NZ_CP011269.1"/>
</dbReference>
<dbReference type="STRING" id="1766.XA26_45840"/>
<sequence>MSLLNRPNADVLVYPEVVTTDEDGNTITRPAETGIPSKARIQVAGQSTETQKQGFETSDRLNIRLIGWTGGELGAQAAISWGTDELDRPKMYAVEGEPLRYIGSRRTAHTEYIIRRF</sequence>
<dbReference type="AlphaFoldDB" id="A0A0N9XWB7"/>
<accession>A0A0N9XWB7</accession>
<dbReference type="EMBL" id="CP011269">
    <property type="protein sequence ID" value="ALI28384.1"/>
    <property type="molecule type" value="Genomic_DNA"/>
</dbReference>
<dbReference type="Proteomes" id="UP000057134">
    <property type="component" value="Chromosome"/>
</dbReference>
<evidence type="ECO:0000313" key="2">
    <source>
        <dbReference type="EMBL" id="ALI28384.1"/>
    </source>
</evidence>
<organism evidence="2 3">
    <name type="scientific">Mycolicibacterium fortuitum</name>
    <name type="common">Mycobacterium fortuitum</name>
    <dbReference type="NCBI Taxonomy" id="1766"/>
    <lineage>
        <taxon>Bacteria</taxon>
        <taxon>Bacillati</taxon>
        <taxon>Actinomycetota</taxon>
        <taxon>Actinomycetes</taxon>
        <taxon>Mycobacteriales</taxon>
        <taxon>Mycobacteriaceae</taxon>
        <taxon>Mycolicibacterium</taxon>
    </lineage>
</organism>
<gene>
    <name evidence="2" type="ORF">XA26_45840</name>
</gene>
<protein>
    <submittedName>
        <fullName evidence="2">Phage protein</fullName>
    </submittedName>
</protein>
<feature type="region of interest" description="Disordered" evidence="1">
    <location>
        <begin position="22"/>
        <end position="55"/>
    </location>
</feature>
<feature type="compositionally biased region" description="Polar residues" evidence="1">
    <location>
        <begin position="44"/>
        <end position="55"/>
    </location>
</feature>
<proteinExistence type="predicted"/>